<proteinExistence type="predicted"/>
<dbReference type="EMBL" id="HBFR01021374">
    <property type="protein sequence ID" value="CAD8888202.1"/>
    <property type="molecule type" value="Transcribed_RNA"/>
</dbReference>
<accession>A0A7S1BJ59</accession>
<name>A0A7S1BJ59_9STRA</name>
<sequence length="272" mass="31643">MKPNVFSADLGNVIPHPRIKCDIFAVDLSAYHGLDIKNPHEMWYCLNTDMPLLEIDVQSWLFLAYITGDIEIPTSEIMRKQNEKDIIDSMDVPMIRLAMDAYYRRAVGELCEENEEHWFNNGTDSRYIAEYEKYKKYNLRLLARNMCDCSYPLNIGTYEHLNEMGEQLVRNDVECCLGRFRLKPNVKSRDTYRDFDASEVKSIYSGKAPVLLRKLWLDLEESDYDDLLEKSLNEGNSEIITPFVVPFKGYIERKIKVIDDISSSFDEVLACA</sequence>
<evidence type="ECO:0000313" key="1">
    <source>
        <dbReference type="EMBL" id="CAD8888202.1"/>
    </source>
</evidence>
<reference evidence="1" key="1">
    <citation type="submission" date="2021-01" db="EMBL/GenBank/DDBJ databases">
        <authorList>
            <person name="Corre E."/>
            <person name="Pelletier E."/>
            <person name="Niang G."/>
            <person name="Scheremetjew M."/>
            <person name="Finn R."/>
            <person name="Kale V."/>
            <person name="Holt S."/>
            <person name="Cochrane G."/>
            <person name="Meng A."/>
            <person name="Brown T."/>
            <person name="Cohen L."/>
        </authorList>
    </citation>
    <scope>NUCLEOTIDE SEQUENCE</scope>
    <source>
        <strain evidence="1">308</strain>
    </source>
</reference>
<dbReference type="AlphaFoldDB" id="A0A7S1BJ59"/>
<gene>
    <name evidence="1" type="ORF">CHYS00102_LOCUS15400</name>
</gene>
<protein>
    <submittedName>
        <fullName evidence="1">Uncharacterized protein</fullName>
    </submittedName>
</protein>
<organism evidence="1">
    <name type="scientific">Corethron hystrix</name>
    <dbReference type="NCBI Taxonomy" id="216773"/>
    <lineage>
        <taxon>Eukaryota</taxon>
        <taxon>Sar</taxon>
        <taxon>Stramenopiles</taxon>
        <taxon>Ochrophyta</taxon>
        <taxon>Bacillariophyta</taxon>
        <taxon>Coscinodiscophyceae</taxon>
        <taxon>Corethrophycidae</taxon>
        <taxon>Corethrales</taxon>
        <taxon>Corethraceae</taxon>
        <taxon>Corethron</taxon>
    </lineage>
</organism>